<protein>
    <submittedName>
        <fullName evidence="3">Type 1 glutamine amidotransferase</fullName>
    </submittedName>
</protein>
<feature type="domain" description="DJ-1/PfpI" evidence="2">
    <location>
        <begin position="3"/>
        <end position="168"/>
    </location>
</feature>
<dbReference type="Proteomes" id="UP000886856">
    <property type="component" value="Unassembled WGS sequence"/>
</dbReference>
<evidence type="ECO:0000313" key="4">
    <source>
        <dbReference type="Proteomes" id="UP000886856"/>
    </source>
</evidence>
<comment type="caution">
    <text evidence="3">The sequence shown here is derived from an EMBL/GenBank/DDBJ whole genome shotgun (WGS) entry which is preliminary data.</text>
</comment>
<dbReference type="AlphaFoldDB" id="A0A9D2KWB4"/>
<accession>A0A9D2KWB4</accession>
<reference evidence="3" key="2">
    <citation type="submission" date="2021-04" db="EMBL/GenBank/DDBJ databases">
        <authorList>
            <person name="Gilroy R."/>
        </authorList>
    </citation>
    <scope>NUCLEOTIDE SEQUENCE</scope>
    <source>
        <strain evidence="3">CHK171-505</strain>
    </source>
</reference>
<sequence length="172" mass="18769">MSKKIAVVVTDLFEDSEYTSPVEALEKAGHQTVAIEKEAGKVVKGKREESEVTIDLGIDDANPSDYDALLIPGGFSPDKLRADDRFLAFVRHFDTEKKPIFTICHGPQLMINAEIVAGKKMTSVKQVGIDLKNAGAEWEDSPLVIDDSGLITSRTPEDLPVFNEAIVKALAE</sequence>
<dbReference type="EMBL" id="DWYW01000017">
    <property type="protein sequence ID" value="HJA89338.1"/>
    <property type="molecule type" value="Genomic_DNA"/>
</dbReference>
<dbReference type="PANTHER" id="PTHR42733">
    <property type="entry name" value="DJ-1 PROTEIN"/>
    <property type="match status" value="1"/>
</dbReference>
<evidence type="ECO:0000259" key="2">
    <source>
        <dbReference type="Pfam" id="PF01965"/>
    </source>
</evidence>
<dbReference type="PROSITE" id="PS51276">
    <property type="entry name" value="PEPTIDASE_C56_PFPI"/>
    <property type="match status" value="1"/>
</dbReference>
<organism evidence="3 4">
    <name type="scientific">Candidatus Jeotgalibaca merdavium</name>
    <dbReference type="NCBI Taxonomy" id="2838627"/>
    <lineage>
        <taxon>Bacteria</taxon>
        <taxon>Bacillati</taxon>
        <taxon>Bacillota</taxon>
        <taxon>Bacilli</taxon>
        <taxon>Lactobacillales</taxon>
        <taxon>Carnobacteriaceae</taxon>
        <taxon>Jeotgalibaca</taxon>
    </lineage>
</organism>
<dbReference type="PANTHER" id="PTHR42733:SF2">
    <property type="entry name" value="DJ-1_THIJ_PFPI FAMILY PROTEIN"/>
    <property type="match status" value="1"/>
</dbReference>
<dbReference type="NCBIfam" id="TIGR01382">
    <property type="entry name" value="PfpI"/>
    <property type="match status" value="1"/>
</dbReference>
<dbReference type="Gene3D" id="3.40.50.880">
    <property type="match status" value="1"/>
</dbReference>
<evidence type="ECO:0000256" key="1">
    <source>
        <dbReference type="ARBA" id="ARBA00008542"/>
    </source>
</evidence>
<evidence type="ECO:0000313" key="3">
    <source>
        <dbReference type="EMBL" id="HJA89338.1"/>
    </source>
</evidence>
<dbReference type="InterPro" id="IPR029062">
    <property type="entry name" value="Class_I_gatase-like"/>
</dbReference>
<comment type="similarity">
    <text evidence="1">Belongs to the peptidase C56 family.</text>
</comment>
<gene>
    <name evidence="3" type="ORF">H9948_00935</name>
</gene>
<dbReference type="Pfam" id="PF01965">
    <property type="entry name" value="DJ-1_PfpI"/>
    <property type="match status" value="1"/>
</dbReference>
<proteinExistence type="inferred from homology"/>
<dbReference type="SUPFAM" id="SSF52317">
    <property type="entry name" value="Class I glutamine amidotransferase-like"/>
    <property type="match status" value="1"/>
</dbReference>
<dbReference type="CDD" id="cd03134">
    <property type="entry name" value="GATase1_PfpI_like"/>
    <property type="match status" value="1"/>
</dbReference>
<reference evidence="3" key="1">
    <citation type="journal article" date="2021" name="PeerJ">
        <title>Extensive microbial diversity within the chicken gut microbiome revealed by metagenomics and culture.</title>
        <authorList>
            <person name="Gilroy R."/>
            <person name="Ravi A."/>
            <person name="Getino M."/>
            <person name="Pursley I."/>
            <person name="Horton D.L."/>
            <person name="Alikhan N.F."/>
            <person name="Baker D."/>
            <person name="Gharbi K."/>
            <person name="Hall N."/>
            <person name="Watson M."/>
            <person name="Adriaenssens E.M."/>
            <person name="Foster-Nyarko E."/>
            <person name="Jarju S."/>
            <person name="Secka A."/>
            <person name="Antonio M."/>
            <person name="Oren A."/>
            <person name="Chaudhuri R.R."/>
            <person name="La Ragione R."/>
            <person name="Hildebrand F."/>
            <person name="Pallen M.J."/>
        </authorList>
    </citation>
    <scope>NUCLEOTIDE SEQUENCE</scope>
    <source>
        <strain evidence="3">CHK171-505</strain>
    </source>
</reference>
<keyword evidence="3" id="KW-0315">Glutamine amidotransferase</keyword>
<name>A0A9D2KWB4_9LACT</name>
<dbReference type="InterPro" id="IPR006286">
    <property type="entry name" value="C56_PfpI-like"/>
</dbReference>
<dbReference type="InterPro" id="IPR002818">
    <property type="entry name" value="DJ-1/PfpI"/>
</dbReference>